<dbReference type="AlphaFoldDB" id="A0A1B5Z7C8"/>
<evidence type="ECO:0000313" key="3">
    <source>
        <dbReference type="EMBL" id="GAU10016.1"/>
    </source>
</evidence>
<accession>A0A1B5Z7C8</accession>
<gene>
    <name evidence="3" type="ORF">TSUD_288060</name>
</gene>
<sequence length="383" mass="43034">MFTGFKVSNTGLSVSHLQYADDTLFIGEASMENLWYLKAILRSFELASGLKVNFYKSSIMGINVSSEFLGVAERFLHCRIGSIPFIYLGLPVRANHRQEVTWQPLLDSLTKQLRVWRNKYASLGGRVVLLNSVLNFIPIFYLSFMKMPVCKLKSDGGLGVRDLRVVNLALLGKWRWRIISGGVGIWRDIILARYGSLFPSPHLGGRRNDSGGYLAAGGAWGIPLKTQFQRLFQVSAQSTNMVSEMGNLVEGQWVCYLRWRRDLLVGDLNLLEIKPAFLELSHSRDDDAIFSVEEERLLPKVWKTWAPSKVAVFSWQLLQDRWLGVKLVPSRGVLGFFDAFLGMGTVGYPPYFMLEPIEFGGCLVGSHWVMRIGGPLVACPTCG</sequence>
<dbReference type="OrthoDB" id="2287349at2759"/>
<dbReference type="PANTHER" id="PTHR33116:SF78">
    <property type="entry name" value="OS12G0587133 PROTEIN"/>
    <property type="match status" value="1"/>
</dbReference>
<dbReference type="InterPro" id="IPR000477">
    <property type="entry name" value="RT_dom"/>
</dbReference>
<evidence type="ECO:0000256" key="1">
    <source>
        <dbReference type="SAM" id="Phobius"/>
    </source>
</evidence>
<keyword evidence="4" id="KW-1185">Reference proteome</keyword>
<dbReference type="EMBL" id="BCLP01038084">
    <property type="protein sequence ID" value="GAU10016.1"/>
    <property type="molecule type" value="Genomic_DNA"/>
</dbReference>
<keyword evidence="1" id="KW-0472">Membrane</keyword>
<dbReference type="Proteomes" id="UP000242715">
    <property type="component" value="Unassembled WGS sequence"/>
</dbReference>
<name>A0A1B5Z7C8_TRISU</name>
<protein>
    <recommendedName>
        <fullName evidence="2">Reverse transcriptase domain-containing protein</fullName>
    </recommendedName>
</protein>
<feature type="transmembrane region" description="Helical" evidence="1">
    <location>
        <begin position="123"/>
        <end position="144"/>
    </location>
</feature>
<feature type="domain" description="Reverse transcriptase" evidence="2">
    <location>
        <begin position="1"/>
        <end position="92"/>
    </location>
</feature>
<organism evidence="3 4">
    <name type="scientific">Trifolium subterraneum</name>
    <name type="common">Subterranean clover</name>
    <dbReference type="NCBI Taxonomy" id="3900"/>
    <lineage>
        <taxon>Eukaryota</taxon>
        <taxon>Viridiplantae</taxon>
        <taxon>Streptophyta</taxon>
        <taxon>Embryophyta</taxon>
        <taxon>Tracheophyta</taxon>
        <taxon>Spermatophyta</taxon>
        <taxon>Magnoliopsida</taxon>
        <taxon>eudicotyledons</taxon>
        <taxon>Gunneridae</taxon>
        <taxon>Pentapetalae</taxon>
        <taxon>rosids</taxon>
        <taxon>fabids</taxon>
        <taxon>Fabales</taxon>
        <taxon>Fabaceae</taxon>
        <taxon>Papilionoideae</taxon>
        <taxon>50 kb inversion clade</taxon>
        <taxon>NPAAA clade</taxon>
        <taxon>Hologalegina</taxon>
        <taxon>IRL clade</taxon>
        <taxon>Trifolieae</taxon>
        <taxon>Trifolium</taxon>
    </lineage>
</organism>
<reference evidence="4" key="1">
    <citation type="journal article" date="2017" name="Front. Plant Sci.">
        <title>Climate Clever Clovers: New Paradigm to Reduce the Environmental Footprint of Ruminants by Breeding Low Methanogenic Forages Utilizing Haplotype Variation.</title>
        <authorList>
            <person name="Kaur P."/>
            <person name="Appels R."/>
            <person name="Bayer P.E."/>
            <person name="Keeble-Gagnere G."/>
            <person name="Wang J."/>
            <person name="Hirakawa H."/>
            <person name="Shirasawa K."/>
            <person name="Vercoe P."/>
            <person name="Stefanova K."/>
            <person name="Durmic Z."/>
            <person name="Nichols P."/>
            <person name="Revell C."/>
            <person name="Isobe S.N."/>
            <person name="Edwards D."/>
            <person name="Erskine W."/>
        </authorList>
    </citation>
    <scope>NUCLEOTIDE SEQUENCE [LARGE SCALE GENOMIC DNA]</scope>
    <source>
        <strain evidence="4">cv. Daliak</strain>
    </source>
</reference>
<comment type="caution">
    <text evidence="3">The sequence shown here is derived from an EMBL/GenBank/DDBJ whole genome shotgun (WGS) entry which is preliminary data.</text>
</comment>
<keyword evidence="1" id="KW-1133">Transmembrane helix</keyword>
<evidence type="ECO:0000259" key="2">
    <source>
        <dbReference type="PROSITE" id="PS50878"/>
    </source>
</evidence>
<proteinExistence type="predicted"/>
<keyword evidence="1" id="KW-0812">Transmembrane</keyword>
<dbReference type="PROSITE" id="PS50878">
    <property type="entry name" value="RT_POL"/>
    <property type="match status" value="1"/>
</dbReference>
<evidence type="ECO:0000313" key="4">
    <source>
        <dbReference type="Proteomes" id="UP000242715"/>
    </source>
</evidence>
<dbReference type="PANTHER" id="PTHR33116">
    <property type="entry name" value="REVERSE TRANSCRIPTASE ZINC-BINDING DOMAIN-CONTAINING PROTEIN-RELATED-RELATED"/>
    <property type="match status" value="1"/>
</dbReference>